<dbReference type="Gene3D" id="3.40.50.720">
    <property type="entry name" value="NAD(P)-binding Rossmann-like Domain"/>
    <property type="match status" value="1"/>
</dbReference>
<comment type="cofactor">
    <cofactor evidence="1">
        <name>Zn(2+)</name>
        <dbReference type="ChEBI" id="CHEBI:29105"/>
    </cofactor>
</comment>
<dbReference type="GO" id="GO:0008270">
    <property type="term" value="F:zinc ion binding"/>
    <property type="evidence" value="ECO:0007669"/>
    <property type="project" value="InterPro"/>
</dbReference>
<dbReference type="InterPro" id="IPR036291">
    <property type="entry name" value="NAD(P)-bd_dom_sf"/>
</dbReference>
<dbReference type="SUPFAM" id="SSF51735">
    <property type="entry name" value="NAD(P)-binding Rossmann-fold domains"/>
    <property type="match status" value="1"/>
</dbReference>
<dbReference type="PANTHER" id="PTHR42813:SF3">
    <property type="entry name" value="GLUTATHIONE-INDEPENDENT FORMALDEHYDE DEHYDROGENASE"/>
    <property type="match status" value="1"/>
</dbReference>
<keyword evidence="4" id="KW-0862">Zinc</keyword>
<proteinExistence type="inferred from homology"/>
<evidence type="ECO:0000256" key="6">
    <source>
        <dbReference type="ARBA" id="ARBA00023027"/>
    </source>
</evidence>
<keyword evidence="5" id="KW-0560">Oxidoreductase</keyword>
<organism evidence="8 9">
    <name type="scientific">Aspergillus nanangensis</name>
    <dbReference type="NCBI Taxonomy" id="2582783"/>
    <lineage>
        <taxon>Eukaryota</taxon>
        <taxon>Fungi</taxon>
        <taxon>Dikarya</taxon>
        <taxon>Ascomycota</taxon>
        <taxon>Pezizomycotina</taxon>
        <taxon>Eurotiomycetes</taxon>
        <taxon>Eurotiomycetidae</taxon>
        <taxon>Eurotiales</taxon>
        <taxon>Aspergillaceae</taxon>
        <taxon>Aspergillus</taxon>
        <taxon>Aspergillus subgen. Circumdati</taxon>
    </lineage>
</organism>
<evidence type="ECO:0000313" key="8">
    <source>
        <dbReference type="EMBL" id="KAF9884688.1"/>
    </source>
</evidence>
<dbReference type="Proteomes" id="UP001194746">
    <property type="component" value="Unassembled WGS sequence"/>
</dbReference>
<sequence length="402" mass="43254">MSPDQSTKTMKAIVWEGKPFHMAIKDLPIPQIKDPNDVVIRITTTAICGTDLHTYRGVAGSKTPPWTMGHEGIGTIVQAGNGVKSLRTGDRVVAGVICCGYCDNCLRGFLSYCLTFDPPVDVDLPGLGSDYGPDLGGTQAEYLRIPFADSTCYKLPPNPSHDLDYIFLSDIFPTGWFAVDCSGFQPGDTVAVFGAGPVGLLAAYSALLRGASRVYSIDYISTRLQRAASIGAIPINFTKCDAVAEILKVEPRGVHRSCDCVGFECLNENLEPEENIVLNNCIKVTATTGGIGFIGEYTPRSGPTAGAPLRTGKEGVFPVLTGLWWAKSLAINGGVAEIRRLQPTLQRLIESGRAKPSFVISEVLHSLEEVPGVYERFARRQIGKPVVQLAYDDHDREMGGGG</sequence>
<evidence type="ECO:0000259" key="7">
    <source>
        <dbReference type="Pfam" id="PF08240"/>
    </source>
</evidence>
<dbReference type="CDD" id="cd08282">
    <property type="entry name" value="PFDH_like"/>
    <property type="match status" value="1"/>
</dbReference>
<dbReference type="PROSITE" id="PS00059">
    <property type="entry name" value="ADH_ZINC"/>
    <property type="match status" value="1"/>
</dbReference>
<evidence type="ECO:0000313" key="9">
    <source>
        <dbReference type="Proteomes" id="UP001194746"/>
    </source>
</evidence>
<comment type="similarity">
    <text evidence="2">Belongs to the zinc-containing alcohol dehydrogenase family.</text>
</comment>
<reference evidence="8" key="2">
    <citation type="submission" date="2020-02" db="EMBL/GenBank/DDBJ databases">
        <authorList>
            <person name="Gilchrist C.L.M."/>
            <person name="Chooi Y.-H."/>
        </authorList>
    </citation>
    <scope>NUCLEOTIDE SEQUENCE</scope>
    <source>
        <strain evidence="8">MST-FP2251</strain>
    </source>
</reference>
<dbReference type="Pfam" id="PF08240">
    <property type="entry name" value="ADH_N"/>
    <property type="match status" value="1"/>
</dbReference>
<name>A0AAD4CF71_ASPNN</name>
<keyword evidence="3" id="KW-0479">Metal-binding</keyword>
<dbReference type="PANTHER" id="PTHR42813">
    <property type="entry name" value="ZINC-TYPE ALCOHOL DEHYDROGENASE-LIKE"/>
    <property type="match status" value="1"/>
</dbReference>
<evidence type="ECO:0000256" key="2">
    <source>
        <dbReference type="ARBA" id="ARBA00008072"/>
    </source>
</evidence>
<evidence type="ECO:0000256" key="1">
    <source>
        <dbReference type="ARBA" id="ARBA00001947"/>
    </source>
</evidence>
<dbReference type="AlphaFoldDB" id="A0AAD4CF71"/>
<evidence type="ECO:0000256" key="4">
    <source>
        <dbReference type="ARBA" id="ARBA00022833"/>
    </source>
</evidence>
<dbReference type="InterPro" id="IPR002328">
    <property type="entry name" value="ADH_Zn_CS"/>
</dbReference>
<dbReference type="SUPFAM" id="SSF50129">
    <property type="entry name" value="GroES-like"/>
    <property type="match status" value="1"/>
</dbReference>
<reference evidence="8" key="1">
    <citation type="journal article" date="2019" name="Beilstein J. Org. Chem.">
        <title>Nanangenines: drimane sesquiterpenoids as the dominant metabolite cohort of a novel Australian fungus, Aspergillus nanangensis.</title>
        <authorList>
            <person name="Lacey H.J."/>
            <person name="Gilchrist C.L.M."/>
            <person name="Crombie A."/>
            <person name="Kalaitzis J.A."/>
            <person name="Vuong D."/>
            <person name="Rutledge P.J."/>
            <person name="Turner P."/>
            <person name="Pitt J.I."/>
            <person name="Lacey E."/>
            <person name="Chooi Y.H."/>
            <person name="Piggott A.M."/>
        </authorList>
    </citation>
    <scope>NUCLEOTIDE SEQUENCE</scope>
    <source>
        <strain evidence="8">MST-FP2251</strain>
    </source>
</reference>
<keyword evidence="9" id="KW-1185">Reference proteome</keyword>
<feature type="domain" description="Alcohol dehydrogenase-like N-terminal" evidence="7">
    <location>
        <begin position="35"/>
        <end position="156"/>
    </location>
</feature>
<accession>A0AAD4CF71</accession>
<gene>
    <name evidence="8" type="ORF">FE257_001317</name>
</gene>
<comment type="caution">
    <text evidence="8">The sequence shown here is derived from an EMBL/GenBank/DDBJ whole genome shotgun (WGS) entry which is preliminary data.</text>
</comment>
<evidence type="ECO:0000256" key="5">
    <source>
        <dbReference type="ARBA" id="ARBA00023002"/>
    </source>
</evidence>
<keyword evidence="6" id="KW-0520">NAD</keyword>
<evidence type="ECO:0000256" key="3">
    <source>
        <dbReference type="ARBA" id="ARBA00022723"/>
    </source>
</evidence>
<dbReference type="EMBL" id="VCAU01000114">
    <property type="protein sequence ID" value="KAF9884688.1"/>
    <property type="molecule type" value="Genomic_DNA"/>
</dbReference>
<dbReference type="GO" id="GO:0016491">
    <property type="term" value="F:oxidoreductase activity"/>
    <property type="evidence" value="ECO:0007669"/>
    <property type="project" value="UniProtKB-KW"/>
</dbReference>
<protein>
    <recommendedName>
        <fullName evidence="7">Alcohol dehydrogenase-like N-terminal domain-containing protein</fullName>
    </recommendedName>
</protein>
<dbReference type="Gene3D" id="3.90.180.10">
    <property type="entry name" value="Medium-chain alcohol dehydrogenases, catalytic domain"/>
    <property type="match status" value="1"/>
</dbReference>
<dbReference type="InterPro" id="IPR013154">
    <property type="entry name" value="ADH-like_N"/>
</dbReference>
<dbReference type="InterPro" id="IPR011032">
    <property type="entry name" value="GroES-like_sf"/>
</dbReference>